<dbReference type="InterPro" id="IPR001965">
    <property type="entry name" value="Znf_PHD"/>
</dbReference>
<reference evidence="11" key="3">
    <citation type="submission" date="2019-06" db="EMBL/GenBank/DDBJ databases">
        <authorList>
            <person name="Poynton C."/>
            <person name="Hasenbein S."/>
            <person name="Benoit J.B."/>
            <person name="Sepulveda M.S."/>
            <person name="Poelchau M.F."/>
            <person name="Murali S.C."/>
            <person name="Chen S."/>
            <person name="Glastad K.M."/>
            <person name="Werren J.H."/>
            <person name="Vineis J.H."/>
            <person name="Bowen J.L."/>
            <person name="Friedrich M."/>
            <person name="Jones J."/>
            <person name="Robertson H.M."/>
            <person name="Feyereisen R."/>
            <person name="Mechler-Hickson A."/>
            <person name="Mathers N."/>
            <person name="Lee C.E."/>
            <person name="Colbourne J.K."/>
            <person name="Biales A."/>
            <person name="Johnston J.S."/>
            <person name="Wellborn G.A."/>
            <person name="Rosendale A.J."/>
            <person name="Cridge A.G."/>
            <person name="Munoz-Torres M.C."/>
            <person name="Bain P.A."/>
            <person name="Manny A.R."/>
            <person name="Major K.M."/>
            <person name="Lambert F.N."/>
            <person name="Vulpe C.D."/>
            <person name="Tuck P."/>
            <person name="Blalock B.J."/>
            <person name="Lin Y.-Y."/>
            <person name="Smith M.E."/>
            <person name="Ochoa-Acuna H."/>
            <person name="Chen M.-J.M."/>
            <person name="Childers C.P."/>
            <person name="Qu J."/>
            <person name="Dugan S."/>
            <person name="Lee S.L."/>
            <person name="Chao H."/>
            <person name="Dinh H."/>
            <person name="Han Y."/>
            <person name="Doddapaneni H."/>
            <person name="Worley K.C."/>
            <person name="Muzny D.M."/>
            <person name="Gibbs R.A."/>
            <person name="Richards S."/>
        </authorList>
    </citation>
    <scope>NUCLEOTIDE SEQUENCE</scope>
    <source>
        <strain evidence="11">HAZT.00-mixed</strain>
        <tissue evidence="11">Whole organism</tissue>
    </source>
</reference>
<dbReference type="PANTHER" id="PTHR45888">
    <property type="entry name" value="HL01030P-RELATED"/>
    <property type="match status" value="1"/>
</dbReference>
<keyword evidence="2" id="KW-0479">Metal-binding</keyword>
<dbReference type="Gene3D" id="3.30.40.10">
    <property type="entry name" value="Zinc/RING finger domain, C3HC4 (zinc finger)"/>
    <property type="match status" value="1"/>
</dbReference>
<dbReference type="AlphaFoldDB" id="A0A6A0GS43"/>
<evidence type="ECO:0000256" key="4">
    <source>
        <dbReference type="ARBA" id="ARBA00022771"/>
    </source>
</evidence>
<comment type="caution">
    <text evidence="11">The sequence shown here is derived from an EMBL/GenBank/DDBJ whole genome shotgun (WGS) entry which is preliminary data.</text>
</comment>
<sequence length="73" mass="8178">MKDFVATPNPYCDFCLGDSQHNKKTGVAELMVSCSDCGRSGHPTCLQFTAKMMEAVKNYRWQCIECKCCTLCV</sequence>
<dbReference type="Proteomes" id="UP000711488">
    <property type="component" value="Unassembled WGS sequence"/>
</dbReference>
<organism evidence="11">
    <name type="scientific">Hyalella azteca</name>
    <name type="common">Amphipod</name>
    <dbReference type="NCBI Taxonomy" id="294128"/>
    <lineage>
        <taxon>Eukaryota</taxon>
        <taxon>Metazoa</taxon>
        <taxon>Ecdysozoa</taxon>
        <taxon>Arthropoda</taxon>
        <taxon>Crustacea</taxon>
        <taxon>Multicrustacea</taxon>
        <taxon>Malacostraca</taxon>
        <taxon>Eumalacostraca</taxon>
        <taxon>Peracarida</taxon>
        <taxon>Amphipoda</taxon>
        <taxon>Senticaudata</taxon>
        <taxon>Talitrida</taxon>
        <taxon>Talitroidea</taxon>
        <taxon>Hyalellidae</taxon>
        <taxon>Hyalella</taxon>
    </lineage>
</organism>
<evidence type="ECO:0000256" key="5">
    <source>
        <dbReference type="ARBA" id="ARBA00022833"/>
    </source>
</evidence>
<reference evidence="11" key="1">
    <citation type="submission" date="2014-08" db="EMBL/GenBank/DDBJ databases">
        <authorList>
            <person name="Murali S."/>
            <person name="Richards S."/>
            <person name="Bandaranaike D."/>
            <person name="Bellair M."/>
            <person name="Blankenburg K."/>
            <person name="Chao H."/>
            <person name="Dinh H."/>
            <person name="Doddapaneni H."/>
            <person name="Dugan-Rocha S."/>
            <person name="Elkadiri S."/>
            <person name="Gnanaolivu R."/>
            <person name="Hughes D."/>
            <person name="Lee S."/>
            <person name="Li M."/>
            <person name="Ming W."/>
            <person name="Munidasa M."/>
            <person name="Muniz J."/>
            <person name="Nguyen L."/>
            <person name="Osuji N."/>
            <person name="Pu L.-L."/>
            <person name="Puazo M."/>
            <person name="Skinner E."/>
            <person name="Qu C."/>
            <person name="Quiroz J."/>
            <person name="Raj R."/>
            <person name="Weissenberger G."/>
            <person name="Xin Y."/>
            <person name="Zou X."/>
            <person name="Han Y."/>
            <person name="Worley K."/>
            <person name="Muzny D."/>
            <person name="Gibbs R."/>
        </authorList>
    </citation>
    <scope>NUCLEOTIDE SEQUENCE</scope>
    <source>
        <strain evidence="11">HAZT.00-mixed</strain>
        <tissue evidence="11">Whole organism</tissue>
    </source>
</reference>
<gene>
    <name evidence="11" type="ORF">HAZT_HAZT000392</name>
</gene>
<dbReference type="PROSITE" id="PS50016">
    <property type="entry name" value="ZF_PHD_2"/>
    <property type="match status" value="1"/>
</dbReference>
<keyword evidence="4 9" id="KW-0863">Zinc-finger</keyword>
<name>A0A6A0GS43_HYAAZ</name>
<dbReference type="SUPFAM" id="SSF57903">
    <property type="entry name" value="FYVE/PHD zinc finger"/>
    <property type="match status" value="1"/>
</dbReference>
<dbReference type="PANTHER" id="PTHR45888:SF5">
    <property type="entry name" value="D4, ISOFORM A"/>
    <property type="match status" value="1"/>
</dbReference>
<evidence type="ECO:0000256" key="2">
    <source>
        <dbReference type="ARBA" id="ARBA00022723"/>
    </source>
</evidence>
<dbReference type="InterPro" id="IPR013083">
    <property type="entry name" value="Znf_RING/FYVE/PHD"/>
</dbReference>
<evidence type="ECO:0000256" key="6">
    <source>
        <dbReference type="ARBA" id="ARBA00023015"/>
    </source>
</evidence>
<feature type="domain" description="PHD-type" evidence="10">
    <location>
        <begin position="9"/>
        <end position="69"/>
    </location>
</feature>
<evidence type="ECO:0000256" key="3">
    <source>
        <dbReference type="ARBA" id="ARBA00022737"/>
    </source>
</evidence>
<dbReference type="GO" id="GO:0005634">
    <property type="term" value="C:nucleus"/>
    <property type="evidence" value="ECO:0007669"/>
    <property type="project" value="UniProtKB-SubCell"/>
</dbReference>
<evidence type="ECO:0000259" key="10">
    <source>
        <dbReference type="PROSITE" id="PS50016"/>
    </source>
</evidence>
<keyword evidence="8" id="KW-0539">Nucleus</keyword>
<dbReference type="Pfam" id="PF00628">
    <property type="entry name" value="PHD"/>
    <property type="match status" value="1"/>
</dbReference>
<proteinExistence type="predicted"/>
<keyword evidence="6" id="KW-0805">Transcription regulation</keyword>
<evidence type="ECO:0000256" key="7">
    <source>
        <dbReference type="ARBA" id="ARBA00023163"/>
    </source>
</evidence>
<keyword evidence="7" id="KW-0804">Transcription</keyword>
<accession>A0A6A0GS43</accession>
<dbReference type="EMBL" id="JQDR03015760">
    <property type="protein sequence ID" value="KAA0186139.1"/>
    <property type="molecule type" value="Genomic_DNA"/>
</dbReference>
<evidence type="ECO:0000256" key="1">
    <source>
        <dbReference type="ARBA" id="ARBA00004123"/>
    </source>
</evidence>
<dbReference type="InterPro" id="IPR011011">
    <property type="entry name" value="Znf_FYVE_PHD"/>
</dbReference>
<dbReference type="GO" id="GO:0008270">
    <property type="term" value="F:zinc ion binding"/>
    <property type="evidence" value="ECO:0007669"/>
    <property type="project" value="UniProtKB-KW"/>
</dbReference>
<dbReference type="InterPro" id="IPR019787">
    <property type="entry name" value="Znf_PHD-finger"/>
</dbReference>
<evidence type="ECO:0000256" key="9">
    <source>
        <dbReference type="PROSITE-ProRule" id="PRU00146"/>
    </source>
</evidence>
<comment type="subcellular location">
    <subcellularLocation>
        <location evidence="1">Nucleus</location>
    </subcellularLocation>
</comment>
<keyword evidence="3" id="KW-0677">Repeat</keyword>
<evidence type="ECO:0000256" key="8">
    <source>
        <dbReference type="ARBA" id="ARBA00023242"/>
    </source>
</evidence>
<evidence type="ECO:0000313" key="11">
    <source>
        <dbReference type="EMBL" id="KAA0186139.1"/>
    </source>
</evidence>
<reference evidence="11" key="2">
    <citation type="journal article" date="2018" name="Environ. Sci. Technol.">
        <title>The Toxicogenome of Hyalella azteca: A Model for Sediment Ecotoxicology and Evolutionary Toxicology.</title>
        <authorList>
            <person name="Poynton H.C."/>
            <person name="Hasenbein S."/>
            <person name="Benoit J.B."/>
            <person name="Sepulveda M.S."/>
            <person name="Poelchau M.F."/>
            <person name="Hughes D.S.T."/>
            <person name="Murali S.C."/>
            <person name="Chen S."/>
            <person name="Glastad K.M."/>
            <person name="Goodisman M.A.D."/>
            <person name="Werren J.H."/>
            <person name="Vineis J.H."/>
            <person name="Bowen J.L."/>
            <person name="Friedrich M."/>
            <person name="Jones J."/>
            <person name="Robertson H.M."/>
            <person name="Feyereisen R."/>
            <person name="Mechler-Hickson A."/>
            <person name="Mathers N."/>
            <person name="Lee C.E."/>
            <person name="Colbourne J.K."/>
            <person name="Biales A."/>
            <person name="Johnston J.S."/>
            <person name="Wellborn G.A."/>
            <person name="Rosendale A.J."/>
            <person name="Cridge A.G."/>
            <person name="Munoz-Torres M.C."/>
            <person name="Bain P.A."/>
            <person name="Manny A.R."/>
            <person name="Major K.M."/>
            <person name="Lambert F.N."/>
            <person name="Vulpe C.D."/>
            <person name="Tuck P."/>
            <person name="Blalock B.J."/>
            <person name="Lin Y.Y."/>
            <person name="Smith M.E."/>
            <person name="Ochoa-Acuna H."/>
            <person name="Chen M.M."/>
            <person name="Childers C.P."/>
            <person name="Qu J."/>
            <person name="Dugan S."/>
            <person name="Lee S.L."/>
            <person name="Chao H."/>
            <person name="Dinh H."/>
            <person name="Han Y."/>
            <person name="Doddapaneni H."/>
            <person name="Worley K.C."/>
            <person name="Muzny D.M."/>
            <person name="Gibbs R.A."/>
            <person name="Richards S."/>
        </authorList>
    </citation>
    <scope>NUCLEOTIDE SEQUENCE</scope>
    <source>
        <strain evidence="11">HAZT.00-mixed</strain>
        <tissue evidence="11">Whole organism</tissue>
    </source>
</reference>
<protein>
    <recommendedName>
        <fullName evidence="10">PHD-type domain-containing protein</fullName>
    </recommendedName>
</protein>
<dbReference type="SMART" id="SM00249">
    <property type="entry name" value="PHD"/>
    <property type="match status" value="1"/>
</dbReference>
<keyword evidence="5" id="KW-0862">Zinc</keyword>